<sequence>SLASSICVRETNVSINGSISPWDPIYTPTVKNSFSKLNGLKTLTVTPRSTATIADFLVNVSVNVNTSKLQEILTYLQSSVASSQIFV</sequence>
<reference evidence="1" key="1">
    <citation type="submission" date="2016-05" db="EMBL/GenBank/DDBJ databases">
        <authorList>
            <person name="Lavstsen T."/>
            <person name="Jespersen J.S."/>
        </authorList>
    </citation>
    <scope>NUCLEOTIDE SEQUENCE</scope>
    <source>
        <tissue evidence="1">Brain</tissue>
    </source>
</reference>
<feature type="non-terminal residue" evidence="1">
    <location>
        <position position="87"/>
    </location>
</feature>
<evidence type="ECO:0000313" key="1">
    <source>
        <dbReference type="EMBL" id="SBR76508.1"/>
    </source>
</evidence>
<protein>
    <submittedName>
        <fullName evidence="1">G protein-coupled receptor 113</fullName>
    </submittedName>
</protein>
<gene>
    <name evidence="1" type="primary">GPR113</name>
</gene>
<name>A0A1A8P5G1_9TELE</name>
<dbReference type="EMBL" id="HAEH01005433">
    <property type="protein sequence ID" value="SBR76508.1"/>
    <property type="molecule type" value="Transcribed_RNA"/>
</dbReference>
<reference evidence="1" key="2">
    <citation type="submission" date="2016-06" db="EMBL/GenBank/DDBJ databases">
        <title>The genome of a short-lived fish provides insights into sex chromosome evolution and the genetic control of aging.</title>
        <authorList>
            <person name="Reichwald K."/>
            <person name="Felder M."/>
            <person name="Petzold A."/>
            <person name="Koch P."/>
            <person name="Groth M."/>
            <person name="Platzer M."/>
        </authorList>
    </citation>
    <scope>NUCLEOTIDE SEQUENCE</scope>
    <source>
        <tissue evidence="1">Brain</tissue>
    </source>
</reference>
<accession>A0A1A8P5G1</accession>
<proteinExistence type="predicted"/>
<dbReference type="AlphaFoldDB" id="A0A1A8P5G1"/>
<feature type="non-terminal residue" evidence="1">
    <location>
        <position position="1"/>
    </location>
</feature>
<keyword evidence="1" id="KW-0675">Receptor</keyword>
<organism evidence="1">
    <name type="scientific">Nothobranchius rachovii</name>
    <name type="common">bluefin notho</name>
    <dbReference type="NCBI Taxonomy" id="451742"/>
    <lineage>
        <taxon>Eukaryota</taxon>
        <taxon>Metazoa</taxon>
        <taxon>Chordata</taxon>
        <taxon>Craniata</taxon>
        <taxon>Vertebrata</taxon>
        <taxon>Euteleostomi</taxon>
        <taxon>Actinopterygii</taxon>
        <taxon>Neopterygii</taxon>
        <taxon>Teleostei</taxon>
        <taxon>Neoteleostei</taxon>
        <taxon>Acanthomorphata</taxon>
        <taxon>Ovalentaria</taxon>
        <taxon>Atherinomorphae</taxon>
        <taxon>Cyprinodontiformes</taxon>
        <taxon>Nothobranchiidae</taxon>
        <taxon>Nothobranchius</taxon>
    </lineage>
</organism>